<protein>
    <recommendedName>
        <fullName evidence="3">DUF4328 domain-containing protein</fullName>
    </recommendedName>
</protein>
<feature type="domain" description="DUF4328" evidence="3">
    <location>
        <begin position="67"/>
        <end position="232"/>
    </location>
</feature>
<gene>
    <name evidence="4" type="ORF">GCM10009838_82880</name>
</gene>
<feature type="region of interest" description="Disordered" evidence="1">
    <location>
        <begin position="237"/>
        <end position="257"/>
    </location>
</feature>
<keyword evidence="2" id="KW-0472">Membrane</keyword>
<evidence type="ECO:0000313" key="5">
    <source>
        <dbReference type="Proteomes" id="UP001499854"/>
    </source>
</evidence>
<proteinExistence type="predicted"/>
<name>A0ABP5ERI5_9ACTN</name>
<keyword evidence="2" id="KW-0812">Transmembrane</keyword>
<dbReference type="InterPro" id="IPR025565">
    <property type="entry name" value="DUF4328"/>
</dbReference>
<dbReference type="EMBL" id="BAAAQM010000080">
    <property type="protein sequence ID" value="GAA2004061.1"/>
    <property type="molecule type" value="Genomic_DNA"/>
</dbReference>
<feature type="transmembrane region" description="Helical" evidence="2">
    <location>
        <begin position="167"/>
        <end position="186"/>
    </location>
</feature>
<feature type="region of interest" description="Disordered" evidence="1">
    <location>
        <begin position="278"/>
        <end position="360"/>
    </location>
</feature>
<dbReference type="Pfam" id="PF14219">
    <property type="entry name" value="DUF4328"/>
    <property type="match status" value="1"/>
</dbReference>
<comment type="caution">
    <text evidence="4">The sequence shown here is derived from an EMBL/GenBank/DDBJ whole genome shotgun (WGS) entry which is preliminary data.</text>
</comment>
<sequence>MYGTHQYGYPAPYGPGHRVPAIRTSVAGLGTALTILLGLDVGFAALGTAGLAWRSSLLDGLLDDPGSVDPHSVDLSDTLVRIGDGLLILTMLGTVVVFMCWFWAARNNAEAYAPNRGTMSVGWSIGGWFIPFANWVIPCIVARDVYRGTMAGRRPDRNPDSGGFITGWWWASFVGTYLLMFGVSSANTKTQDAVGPTEYLKAMRSLTDAGLIALPVLAVSAGLAICYVQTVTKTQKQRNAEGDWYDGPGSRAAQGLPPMAQGYGYGYGMPIPGGYPMPPQAQSPYPPESPYPPQGPYPPQYQPRYQPVTQAQGPASAPQQEPVQDAVPPQYAPPAAETQTAEVVDDDPFATPREDLTPPA</sequence>
<feature type="compositionally biased region" description="Pro residues" evidence="1">
    <location>
        <begin position="278"/>
        <end position="301"/>
    </location>
</feature>
<dbReference type="Proteomes" id="UP001499854">
    <property type="component" value="Unassembled WGS sequence"/>
</dbReference>
<feature type="compositionally biased region" description="Polar residues" evidence="1">
    <location>
        <begin position="308"/>
        <end position="322"/>
    </location>
</feature>
<evidence type="ECO:0000313" key="4">
    <source>
        <dbReference type="EMBL" id="GAA2004061.1"/>
    </source>
</evidence>
<keyword evidence="5" id="KW-1185">Reference proteome</keyword>
<keyword evidence="2" id="KW-1133">Transmembrane helix</keyword>
<feature type="transmembrane region" description="Helical" evidence="2">
    <location>
        <begin position="86"/>
        <end position="105"/>
    </location>
</feature>
<evidence type="ECO:0000256" key="2">
    <source>
        <dbReference type="SAM" id="Phobius"/>
    </source>
</evidence>
<feature type="transmembrane region" description="Helical" evidence="2">
    <location>
        <begin position="125"/>
        <end position="146"/>
    </location>
</feature>
<feature type="transmembrane region" description="Helical" evidence="2">
    <location>
        <begin position="206"/>
        <end position="228"/>
    </location>
</feature>
<evidence type="ECO:0000256" key="1">
    <source>
        <dbReference type="SAM" id="MobiDB-lite"/>
    </source>
</evidence>
<feature type="transmembrane region" description="Helical" evidence="2">
    <location>
        <begin position="32"/>
        <end position="53"/>
    </location>
</feature>
<organism evidence="4 5">
    <name type="scientific">Catenulispora subtropica</name>
    <dbReference type="NCBI Taxonomy" id="450798"/>
    <lineage>
        <taxon>Bacteria</taxon>
        <taxon>Bacillati</taxon>
        <taxon>Actinomycetota</taxon>
        <taxon>Actinomycetes</taxon>
        <taxon>Catenulisporales</taxon>
        <taxon>Catenulisporaceae</taxon>
        <taxon>Catenulispora</taxon>
    </lineage>
</organism>
<evidence type="ECO:0000259" key="3">
    <source>
        <dbReference type="Pfam" id="PF14219"/>
    </source>
</evidence>
<accession>A0ABP5ERI5</accession>
<reference evidence="5" key="1">
    <citation type="journal article" date="2019" name="Int. J. Syst. Evol. Microbiol.">
        <title>The Global Catalogue of Microorganisms (GCM) 10K type strain sequencing project: providing services to taxonomists for standard genome sequencing and annotation.</title>
        <authorList>
            <consortium name="The Broad Institute Genomics Platform"/>
            <consortium name="The Broad Institute Genome Sequencing Center for Infectious Disease"/>
            <person name="Wu L."/>
            <person name="Ma J."/>
        </authorList>
    </citation>
    <scope>NUCLEOTIDE SEQUENCE [LARGE SCALE GENOMIC DNA]</scope>
    <source>
        <strain evidence="5">JCM 16013</strain>
    </source>
</reference>